<evidence type="ECO:0000256" key="14">
    <source>
        <dbReference type="NCBIfam" id="TIGR00774"/>
    </source>
</evidence>
<evidence type="ECO:0000256" key="6">
    <source>
        <dbReference type="ARBA" id="ARBA00022519"/>
    </source>
</evidence>
<keyword evidence="16" id="KW-1185">Reference proteome</keyword>
<feature type="transmembrane region" description="Helical" evidence="13">
    <location>
        <begin position="20"/>
        <end position="38"/>
    </location>
</feature>
<comment type="function">
    <text evidence="13">Na(+)/H(+) antiporter that extrudes sodium in exchange for external protons.</text>
</comment>
<keyword evidence="5 13" id="KW-1003">Cell membrane</keyword>
<evidence type="ECO:0000256" key="10">
    <source>
        <dbReference type="ARBA" id="ARBA00023065"/>
    </source>
</evidence>
<evidence type="ECO:0000256" key="9">
    <source>
        <dbReference type="ARBA" id="ARBA00023053"/>
    </source>
</evidence>
<feature type="transmembrane region" description="Helical" evidence="13">
    <location>
        <begin position="45"/>
        <end position="65"/>
    </location>
</feature>
<evidence type="ECO:0000256" key="11">
    <source>
        <dbReference type="ARBA" id="ARBA00023136"/>
    </source>
</evidence>
<feature type="transmembrane region" description="Helical" evidence="13">
    <location>
        <begin position="95"/>
        <end position="117"/>
    </location>
</feature>
<evidence type="ECO:0000313" key="15">
    <source>
        <dbReference type="EMBL" id="GGI86536.1"/>
    </source>
</evidence>
<dbReference type="RefSeq" id="WP_188921417.1">
    <property type="nucleotide sequence ID" value="NZ_BMPZ01000007.1"/>
</dbReference>
<keyword evidence="3 13" id="KW-0813">Transport</keyword>
<evidence type="ECO:0000256" key="2">
    <source>
        <dbReference type="ARBA" id="ARBA00006036"/>
    </source>
</evidence>
<evidence type="ECO:0000256" key="8">
    <source>
        <dbReference type="ARBA" id="ARBA00022989"/>
    </source>
</evidence>
<name>A0A917JVG3_9GAMM</name>
<dbReference type="InterPro" id="IPR004671">
    <property type="entry name" value="Na+/H+_antiporter_NhaB"/>
</dbReference>
<accession>A0A917JVG3</accession>
<evidence type="ECO:0000256" key="1">
    <source>
        <dbReference type="ARBA" id="ARBA00004651"/>
    </source>
</evidence>
<reference evidence="15" key="1">
    <citation type="journal article" date="2014" name="Int. J. Syst. Evol. Microbiol.">
        <title>Complete genome sequence of Corynebacterium casei LMG S-19264T (=DSM 44701T), isolated from a smear-ripened cheese.</title>
        <authorList>
            <consortium name="US DOE Joint Genome Institute (JGI-PGF)"/>
            <person name="Walter F."/>
            <person name="Albersmeier A."/>
            <person name="Kalinowski J."/>
            <person name="Ruckert C."/>
        </authorList>
    </citation>
    <scope>NUCLEOTIDE SEQUENCE</scope>
    <source>
        <strain evidence="15">JCM 30804</strain>
    </source>
</reference>
<organism evidence="15 16">
    <name type="scientific">Shewanella gelidii</name>
    <dbReference type="NCBI Taxonomy" id="1642821"/>
    <lineage>
        <taxon>Bacteria</taxon>
        <taxon>Pseudomonadati</taxon>
        <taxon>Pseudomonadota</taxon>
        <taxon>Gammaproteobacteria</taxon>
        <taxon>Alteromonadales</taxon>
        <taxon>Shewanellaceae</taxon>
        <taxon>Shewanella</taxon>
    </lineage>
</organism>
<sequence>MPVTMSQAFMDNFLGNSPKWFKIAILSFLVINPVLFYIDPFIAGWVLVLEFIFTLAMALKCYPLQPGGLLAIEAVAIGMTSPSQVLHEIEANLEVLLLLIFMVAGIYFMKQLLLFAFTKIITRIRSKIIVSLMFCVASAFLSAFLDALTVIAVIITVAVGFYSIYHKVASGKDFGASHDHTSDGHHKLNEQELEDFRGFLRNLLMHAGVGTALGGVCTMVGEPQNLIIAAQANWQFAEFAIRMSPVTVPVFFAGIITCVLVEKFKVFSYGAQLPEAVHKILFDYAAYEDERRTPRDNMKLVVQALVGIWLIVGLALHLAAVGLIGLSVIIITTAFNGITDEHALGKAFEEALPFTALLAVFFAIVGVIIDQHLFGPVIQWALSYEGNTQLVIFYIANGLLSMVSDNVFVGTVYINEVKSALLSGQITRDQFDMLAVAINTGTNLPSVATPNGQAAFLFLLTSALAPLIRLSYGKMVWMALPYTIVLSIVGVMAIQLGWLEDMTAYFYDAHILMHHTAEEAAGVVSGH</sequence>
<evidence type="ECO:0000256" key="5">
    <source>
        <dbReference type="ARBA" id="ARBA00022475"/>
    </source>
</evidence>
<evidence type="ECO:0000256" key="7">
    <source>
        <dbReference type="ARBA" id="ARBA00022692"/>
    </source>
</evidence>
<dbReference type="NCBIfam" id="TIGR00774">
    <property type="entry name" value="NhaB"/>
    <property type="match status" value="1"/>
</dbReference>
<evidence type="ECO:0000256" key="4">
    <source>
        <dbReference type="ARBA" id="ARBA00022449"/>
    </source>
</evidence>
<dbReference type="PANTHER" id="PTHR43302:SF1">
    <property type="entry name" value="NA(+)_H(+) ANTIPORTER NHAB"/>
    <property type="match status" value="1"/>
</dbReference>
<keyword evidence="6" id="KW-0997">Cell inner membrane</keyword>
<protein>
    <recommendedName>
        <fullName evidence="13 14">Na(+)/H(+) antiporter NhaB</fullName>
    </recommendedName>
    <alternativeName>
        <fullName evidence="13">Sodium/proton antiporter NhaB</fullName>
    </alternativeName>
</protein>
<evidence type="ECO:0000256" key="13">
    <source>
        <dbReference type="HAMAP-Rule" id="MF_01599"/>
    </source>
</evidence>
<keyword evidence="4 13" id="KW-0050">Antiport</keyword>
<feature type="transmembrane region" description="Helical" evidence="13">
    <location>
        <begin position="390"/>
        <end position="414"/>
    </location>
</feature>
<comment type="subcellular location">
    <subcellularLocation>
        <location evidence="1 13">Cell membrane</location>
        <topology evidence="1 13">Multi-pass membrane protein</topology>
    </subcellularLocation>
</comment>
<feature type="transmembrane region" description="Helical" evidence="13">
    <location>
        <begin position="351"/>
        <end position="369"/>
    </location>
</feature>
<dbReference type="NCBIfam" id="NF007093">
    <property type="entry name" value="PRK09547.1"/>
    <property type="match status" value="1"/>
</dbReference>
<keyword evidence="8 13" id="KW-1133">Transmembrane helix</keyword>
<dbReference type="PANTHER" id="PTHR43302">
    <property type="entry name" value="TRANSPORTER ARSB-RELATED"/>
    <property type="match status" value="1"/>
</dbReference>
<comment type="similarity">
    <text evidence="2 13">Belongs to the NhaB Na(+)/H(+) (TC 2.A.34) antiporter family.</text>
</comment>
<dbReference type="EMBL" id="BMPZ01000007">
    <property type="protein sequence ID" value="GGI86536.1"/>
    <property type="molecule type" value="Genomic_DNA"/>
</dbReference>
<keyword evidence="9 13" id="KW-0915">Sodium</keyword>
<feature type="transmembrane region" description="Helical" evidence="13">
    <location>
        <begin position="479"/>
        <end position="498"/>
    </location>
</feature>
<keyword evidence="12 13" id="KW-0739">Sodium transport</keyword>
<dbReference type="AlphaFoldDB" id="A0A917JVG3"/>
<feature type="transmembrane region" description="Helical" evidence="13">
    <location>
        <begin position="454"/>
        <end position="472"/>
    </location>
</feature>
<proteinExistence type="inferred from homology"/>
<dbReference type="HAMAP" id="MF_01599">
    <property type="entry name" value="NhaB"/>
    <property type="match status" value="1"/>
</dbReference>
<keyword evidence="11 13" id="KW-0472">Membrane</keyword>
<feature type="transmembrane region" description="Helical" evidence="13">
    <location>
        <begin position="300"/>
        <end position="331"/>
    </location>
</feature>
<feature type="transmembrane region" description="Helical" evidence="13">
    <location>
        <begin position="129"/>
        <end position="162"/>
    </location>
</feature>
<keyword evidence="7 13" id="KW-0812">Transmembrane</keyword>
<feature type="transmembrane region" description="Helical" evidence="13">
    <location>
        <begin position="239"/>
        <end position="261"/>
    </location>
</feature>
<dbReference type="GO" id="GO:0015385">
    <property type="term" value="F:sodium:proton antiporter activity"/>
    <property type="evidence" value="ECO:0007669"/>
    <property type="project" value="UniProtKB-UniRule"/>
</dbReference>
<evidence type="ECO:0000256" key="12">
    <source>
        <dbReference type="ARBA" id="ARBA00023201"/>
    </source>
</evidence>
<dbReference type="Pfam" id="PF06450">
    <property type="entry name" value="NhaB"/>
    <property type="match status" value="1"/>
</dbReference>
<keyword evidence="10 13" id="KW-0406">Ion transport</keyword>
<evidence type="ECO:0000256" key="3">
    <source>
        <dbReference type="ARBA" id="ARBA00022448"/>
    </source>
</evidence>
<dbReference type="Proteomes" id="UP000613743">
    <property type="component" value="Unassembled WGS sequence"/>
</dbReference>
<reference evidence="15" key="2">
    <citation type="submission" date="2020-09" db="EMBL/GenBank/DDBJ databases">
        <authorList>
            <person name="Sun Q."/>
            <person name="Ohkuma M."/>
        </authorList>
    </citation>
    <scope>NUCLEOTIDE SEQUENCE</scope>
    <source>
        <strain evidence="15">JCM 30804</strain>
    </source>
</reference>
<comment type="catalytic activity">
    <reaction evidence="13">
        <text>2 Na(+)(in) + 3 H(+)(out) = 2 Na(+)(out) + 3 H(+)(in)</text>
        <dbReference type="Rhea" id="RHEA:29247"/>
        <dbReference type="ChEBI" id="CHEBI:15378"/>
        <dbReference type="ChEBI" id="CHEBI:29101"/>
    </reaction>
</comment>
<evidence type="ECO:0000313" key="16">
    <source>
        <dbReference type="Proteomes" id="UP000613743"/>
    </source>
</evidence>
<gene>
    <name evidence="13 15" type="primary">nhaB</name>
    <name evidence="15" type="ORF">GCM10009332_24870</name>
</gene>
<dbReference type="GO" id="GO:0005886">
    <property type="term" value="C:plasma membrane"/>
    <property type="evidence" value="ECO:0007669"/>
    <property type="project" value="UniProtKB-SubCell"/>
</dbReference>
<comment type="caution">
    <text evidence="15">The sequence shown here is derived from an EMBL/GenBank/DDBJ whole genome shotgun (WGS) entry which is preliminary data.</text>
</comment>